<evidence type="ECO:0000256" key="3">
    <source>
        <dbReference type="SAM" id="SignalP"/>
    </source>
</evidence>
<evidence type="ECO:0000256" key="1">
    <source>
        <dbReference type="ARBA" id="ARBA00022729"/>
    </source>
</evidence>
<dbReference type="RefSeq" id="WP_169639286.1">
    <property type="nucleotide sequence ID" value="NZ_CP048788.1"/>
</dbReference>
<gene>
    <name evidence="5" type="ORF">G3256_02205</name>
</gene>
<dbReference type="InterPro" id="IPR050955">
    <property type="entry name" value="Plant_Biomass_Hydrol_Est"/>
</dbReference>
<name>A0A858SQC6_9RHOB</name>
<sequence length="270" mass="28635">MIRHLTIATAFVLGAGAADACGPDSDCMIGERHYRIAMPEGHDGTTPVPAIVFSHGYRGTASGVMRNGSLRGVASDLGAALIAVKSGDQGWAIPNAPRNMDTDGAEEFAYFRAVLDDATARFSIDPERVMATGFSAGGMMTWNLACSMSDRFAGFVPVSGTFWLRPPEACVAPVANIIHIHGDRDTTVPLEGRPIGPTKQGEVGEALAMYSDFGGFAPVSEGTQYGGLTCDASANDAGDVLKFCLFEGGHSFRTEHLRFGWEQLREAGRL</sequence>
<dbReference type="InterPro" id="IPR003140">
    <property type="entry name" value="PLipase/COase/thioEstase"/>
</dbReference>
<dbReference type="EMBL" id="CP048788">
    <property type="protein sequence ID" value="QJF50062.1"/>
    <property type="molecule type" value="Genomic_DNA"/>
</dbReference>
<evidence type="ECO:0000256" key="2">
    <source>
        <dbReference type="ARBA" id="ARBA00022801"/>
    </source>
</evidence>
<dbReference type="Pfam" id="PF02230">
    <property type="entry name" value="Abhydrolase_2"/>
    <property type="match status" value="1"/>
</dbReference>
<dbReference type="InterPro" id="IPR029058">
    <property type="entry name" value="AB_hydrolase_fold"/>
</dbReference>
<protein>
    <submittedName>
        <fullName evidence="5">Prolyl oligopeptidase family serine peptidase</fullName>
    </submittedName>
</protein>
<feature type="domain" description="Phospholipase/carboxylesterase/thioesterase" evidence="4">
    <location>
        <begin position="110"/>
        <end position="191"/>
    </location>
</feature>
<dbReference type="Gene3D" id="3.40.50.1820">
    <property type="entry name" value="alpha/beta hydrolase"/>
    <property type="match status" value="1"/>
</dbReference>
<evidence type="ECO:0000313" key="6">
    <source>
        <dbReference type="Proteomes" id="UP000503308"/>
    </source>
</evidence>
<feature type="signal peptide" evidence="3">
    <location>
        <begin position="1"/>
        <end position="20"/>
    </location>
</feature>
<organism evidence="5 6">
    <name type="scientific">Roseobacter ponti</name>
    <dbReference type="NCBI Taxonomy" id="1891787"/>
    <lineage>
        <taxon>Bacteria</taxon>
        <taxon>Pseudomonadati</taxon>
        <taxon>Pseudomonadota</taxon>
        <taxon>Alphaproteobacteria</taxon>
        <taxon>Rhodobacterales</taxon>
        <taxon>Roseobacteraceae</taxon>
        <taxon>Roseobacter</taxon>
    </lineage>
</organism>
<dbReference type="Proteomes" id="UP000503308">
    <property type="component" value="Chromosome"/>
</dbReference>
<proteinExistence type="predicted"/>
<dbReference type="SUPFAM" id="SSF53474">
    <property type="entry name" value="alpha/beta-Hydrolases"/>
    <property type="match status" value="1"/>
</dbReference>
<evidence type="ECO:0000313" key="5">
    <source>
        <dbReference type="EMBL" id="QJF50062.1"/>
    </source>
</evidence>
<dbReference type="KEGG" id="rpon:G3256_02205"/>
<dbReference type="PANTHER" id="PTHR43037:SF5">
    <property type="entry name" value="FERULOYL ESTERASE"/>
    <property type="match status" value="1"/>
</dbReference>
<dbReference type="AlphaFoldDB" id="A0A858SQC6"/>
<accession>A0A858SQC6</accession>
<keyword evidence="1 3" id="KW-0732">Signal</keyword>
<keyword evidence="2" id="KW-0378">Hydrolase</keyword>
<evidence type="ECO:0000259" key="4">
    <source>
        <dbReference type="Pfam" id="PF02230"/>
    </source>
</evidence>
<dbReference type="GO" id="GO:0016787">
    <property type="term" value="F:hydrolase activity"/>
    <property type="evidence" value="ECO:0007669"/>
    <property type="project" value="UniProtKB-KW"/>
</dbReference>
<reference evidence="5 6" key="1">
    <citation type="submission" date="2020-02" db="EMBL/GenBank/DDBJ databases">
        <title>Genome sequence of Roseobacter ponti.</title>
        <authorList>
            <person name="Hollensteiner J."/>
            <person name="Schneider D."/>
            <person name="Poehlein A."/>
            <person name="Daniel R."/>
        </authorList>
    </citation>
    <scope>NUCLEOTIDE SEQUENCE [LARGE SCALE GENOMIC DNA]</scope>
    <source>
        <strain evidence="5 6">DSM 106830</strain>
    </source>
</reference>
<keyword evidence="6" id="KW-1185">Reference proteome</keyword>
<feature type="chain" id="PRO_5032341447" evidence="3">
    <location>
        <begin position="21"/>
        <end position="270"/>
    </location>
</feature>
<dbReference type="PANTHER" id="PTHR43037">
    <property type="entry name" value="UNNAMED PRODUCT-RELATED"/>
    <property type="match status" value="1"/>
</dbReference>